<dbReference type="PROSITE" id="PS51257">
    <property type="entry name" value="PROKAR_LIPOPROTEIN"/>
    <property type="match status" value="1"/>
</dbReference>
<evidence type="ECO:0000313" key="2">
    <source>
        <dbReference type="EMBL" id="GAA6144415.1"/>
    </source>
</evidence>
<dbReference type="PANTHER" id="PTHR30289">
    <property type="entry name" value="UNCHARACTERIZED PROTEIN YBCL-RELATED"/>
    <property type="match status" value="1"/>
</dbReference>
<dbReference type="Proteomes" id="UP001481413">
    <property type="component" value="Unassembled WGS sequence"/>
</dbReference>
<keyword evidence="2" id="KW-0649">Protein kinase inhibitor</keyword>
<dbReference type="PANTHER" id="PTHR30289:SF1">
    <property type="entry name" value="PEBP (PHOSPHATIDYLETHANOLAMINE-BINDING PROTEIN) FAMILY PROTEIN"/>
    <property type="match status" value="1"/>
</dbReference>
<reference evidence="2 3" key="1">
    <citation type="submission" date="2024-04" db="EMBL/GenBank/DDBJ databases">
        <title>Draft genome sequence of Thalassolituus maritimus NBRC 116585.</title>
        <authorList>
            <person name="Miyakawa T."/>
            <person name="Kusuya Y."/>
            <person name="Miura T."/>
        </authorList>
    </citation>
    <scope>NUCLEOTIDE SEQUENCE [LARGE SCALE GENOMIC DNA]</scope>
    <source>
        <strain evidence="2 3">5NW40-0001</strain>
    </source>
</reference>
<keyword evidence="1" id="KW-0732">Signal</keyword>
<dbReference type="NCBIfam" id="TIGR00481">
    <property type="entry name" value="YbhB/YbcL family Raf kinase inhibitor-like protein"/>
    <property type="match status" value="1"/>
</dbReference>
<dbReference type="Gene3D" id="3.90.280.10">
    <property type="entry name" value="PEBP-like"/>
    <property type="match status" value="1"/>
</dbReference>
<feature type="chain" id="PRO_5046650085" evidence="1">
    <location>
        <begin position="22"/>
        <end position="184"/>
    </location>
</feature>
<dbReference type="EMBL" id="BAABWH010000001">
    <property type="protein sequence ID" value="GAA6144415.1"/>
    <property type="molecule type" value="Genomic_DNA"/>
</dbReference>
<organism evidence="2 3">
    <name type="scientific">Thalassolituus maritimus</name>
    <dbReference type="NCBI Taxonomy" id="484498"/>
    <lineage>
        <taxon>Bacteria</taxon>
        <taxon>Pseudomonadati</taxon>
        <taxon>Pseudomonadota</taxon>
        <taxon>Gammaproteobacteria</taxon>
        <taxon>Oceanospirillales</taxon>
        <taxon>Oceanospirillaceae</taxon>
        <taxon>Thalassolituus</taxon>
    </lineage>
</organism>
<dbReference type="SUPFAM" id="SSF49777">
    <property type="entry name" value="PEBP-like"/>
    <property type="match status" value="1"/>
</dbReference>
<comment type="caution">
    <text evidence="2">The sequence shown here is derived from an EMBL/GenBank/DDBJ whole genome shotgun (WGS) entry which is preliminary data.</text>
</comment>
<sequence>MRRNALALGTALTLVCSCAVADDFSIASDAFKEGSTLSSTQVFNGFGCEGENISPDLAWQNAPAGTKSFAINLYDPDAPTGSGWWHWIAYNIPVTTTALAAGAGEVDGNGLPEGAVHGRSDYGTYGFGGACPPIGDDPHRYTLTVHALSVEQLDLPEDASAALIGYMVNANTIEKASVTAFYGR</sequence>
<dbReference type="InterPro" id="IPR036610">
    <property type="entry name" value="PEBP-like_sf"/>
</dbReference>
<dbReference type="RefSeq" id="WP_353293343.1">
    <property type="nucleotide sequence ID" value="NZ_BAABWH010000001.1"/>
</dbReference>
<gene>
    <name evidence="2" type="primary">ybcL</name>
    <name evidence="2" type="ORF">NBRC116585_05320</name>
</gene>
<dbReference type="GO" id="GO:0004860">
    <property type="term" value="F:protein kinase inhibitor activity"/>
    <property type="evidence" value="ECO:0007669"/>
    <property type="project" value="UniProtKB-KW"/>
</dbReference>
<keyword evidence="3" id="KW-1185">Reference proteome</keyword>
<dbReference type="Pfam" id="PF01161">
    <property type="entry name" value="PBP"/>
    <property type="match status" value="1"/>
</dbReference>
<dbReference type="CDD" id="cd00865">
    <property type="entry name" value="PEBP_bact_arch"/>
    <property type="match status" value="1"/>
</dbReference>
<dbReference type="InterPro" id="IPR005247">
    <property type="entry name" value="YbhB_YbcL/LppC-like"/>
</dbReference>
<protein>
    <submittedName>
        <fullName evidence="2">Raf kinase inhibitor-like protein YbcL</fullName>
    </submittedName>
</protein>
<proteinExistence type="predicted"/>
<feature type="signal peptide" evidence="1">
    <location>
        <begin position="1"/>
        <end position="21"/>
    </location>
</feature>
<evidence type="ECO:0000256" key="1">
    <source>
        <dbReference type="SAM" id="SignalP"/>
    </source>
</evidence>
<accession>A0ABP9ZWA5</accession>
<name>A0ABP9ZWA5_9GAMM</name>
<dbReference type="InterPro" id="IPR008914">
    <property type="entry name" value="PEBP"/>
</dbReference>
<evidence type="ECO:0000313" key="3">
    <source>
        <dbReference type="Proteomes" id="UP001481413"/>
    </source>
</evidence>